<feature type="transmembrane region" description="Helical" evidence="2">
    <location>
        <begin position="75"/>
        <end position="100"/>
    </location>
</feature>
<evidence type="ECO:0000313" key="4">
    <source>
        <dbReference type="Proteomes" id="UP000606498"/>
    </source>
</evidence>
<accession>A0ABQ1T3Z7</accession>
<reference evidence="4" key="1">
    <citation type="journal article" date="2019" name="Int. J. Syst. Evol. Microbiol.">
        <title>The Global Catalogue of Microorganisms (GCM) 10K type strain sequencing project: providing services to taxonomists for standard genome sequencing and annotation.</title>
        <authorList>
            <consortium name="The Broad Institute Genomics Platform"/>
            <consortium name="The Broad Institute Genome Sequencing Center for Infectious Disease"/>
            <person name="Wu L."/>
            <person name="Ma J."/>
        </authorList>
    </citation>
    <scope>NUCLEOTIDE SEQUENCE [LARGE SCALE GENOMIC DNA]</scope>
    <source>
        <strain evidence="4">CGMCC 1.16033</strain>
    </source>
</reference>
<keyword evidence="2" id="KW-1133">Transmembrane helix</keyword>
<sequence length="207" mass="22204">MHMALKVLFVSGGVLSFFIGLLFLGGASLFHSIFAANGLAVDASLFVVIALACFAYGGLGFWGGFGENKLAGGTFCAIGLVMWPAGTIYSVICLLVWLFLNNNQETPVVAEEEEANQEVKQAVGAANGELESLSQDGSLVVQREVDLDTNAEPEASPVNHELLSHLKNQSGFDFSNIVKLCEVCHAADTKQLLANHYVCGDCRQRYL</sequence>
<feature type="coiled-coil region" evidence="1">
    <location>
        <begin position="109"/>
        <end position="136"/>
    </location>
</feature>
<proteinExistence type="predicted"/>
<name>A0ABQ1T3Z7_9GAMM</name>
<gene>
    <name evidence="3" type="ORF">GCM10011520_20790</name>
</gene>
<feature type="transmembrane region" description="Helical" evidence="2">
    <location>
        <begin position="43"/>
        <end position="63"/>
    </location>
</feature>
<dbReference type="RefSeq" id="WP_100145715.1">
    <property type="nucleotide sequence ID" value="NZ_BMKO01000004.1"/>
</dbReference>
<dbReference type="EMBL" id="BMKO01000004">
    <property type="protein sequence ID" value="GGE80115.1"/>
    <property type="molecule type" value="Genomic_DNA"/>
</dbReference>
<keyword evidence="1" id="KW-0175">Coiled coil</keyword>
<organism evidence="3 4">
    <name type="scientific">Shewanella carassii</name>
    <dbReference type="NCBI Taxonomy" id="1987584"/>
    <lineage>
        <taxon>Bacteria</taxon>
        <taxon>Pseudomonadati</taxon>
        <taxon>Pseudomonadota</taxon>
        <taxon>Gammaproteobacteria</taxon>
        <taxon>Alteromonadales</taxon>
        <taxon>Shewanellaceae</taxon>
        <taxon>Shewanella</taxon>
    </lineage>
</organism>
<comment type="caution">
    <text evidence="3">The sequence shown here is derived from an EMBL/GenBank/DDBJ whole genome shotgun (WGS) entry which is preliminary data.</text>
</comment>
<dbReference type="Proteomes" id="UP000606498">
    <property type="component" value="Unassembled WGS sequence"/>
</dbReference>
<evidence type="ECO:0000256" key="1">
    <source>
        <dbReference type="SAM" id="Coils"/>
    </source>
</evidence>
<keyword evidence="2" id="KW-0812">Transmembrane</keyword>
<protein>
    <submittedName>
        <fullName evidence="3">Uncharacterized protein</fullName>
    </submittedName>
</protein>
<evidence type="ECO:0000313" key="3">
    <source>
        <dbReference type="EMBL" id="GGE80115.1"/>
    </source>
</evidence>
<keyword evidence="4" id="KW-1185">Reference proteome</keyword>
<keyword evidence="2" id="KW-0472">Membrane</keyword>
<evidence type="ECO:0000256" key="2">
    <source>
        <dbReference type="SAM" id="Phobius"/>
    </source>
</evidence>
<feature type="transmembrane region" description="Helical" evidence="2">
    <location>
        <begin position="7"/>
        <end position="31"/>
    </location>
</feature>